<evidence type="ECO:0000313" key="2">
    <source>
        <dbReference type="EMBL" id="KAF8786406.1"/>
    </source>
</evidence>
<comment type="caution">
    <text evidence="2">The sequence shown here is derived from an EMBL/GenBank/DDBJ whole genome shotgun (WGS) entry which is preliminary data.</text>
</comment>
<name>A0A8T0F5C4_ARGBR</name>
<sequence>MERRNVSIHQGTALSLAADPYTSPSFTPAGPCRTYPPPSPSEQLMIFYWFVGDARFRVDAEGEGSQSFPLERGGGGSGSEASTNYEEQQTFARGCAWGGDKAKRLKSPLLI</sequence>
<reference evidence="2" key="2">
    <citation type="submission" date="2020-06" db="EMBL/GenBank/DDBJ databases">
        <authorList>
            <person name="Sheffer M."/>
        </authorList>
    </citation>
    <scope>NUCLEOTIDE SEQUENCE</scope>
</reference>
<dbReference type="Proteomes" id="UP000807504">
    <property type="component" value="Unassembled WGS sequence"/>
</dbReference>
<accession>A0A8T0F5C4</accession>
<proteinExistence type="predicted"/>
<dbReference type="EMBL" id="JABXBU010000015">
    <property type="protein sequence ID" value="KAF8786406.1"/>
    <property type="molecule type" value="Genomic_DNA"/>
</dbReference>
<organism evidence="2 3">
    <name type="scientific">Argiope bruennichi</name>
    <name type="common">Wasp spider</name>
    <name type="synonym">Aranea bruennichi</name>
    <dbReference type="NCBI Taxonomy" id="94029"/>
    <lineage>
        <taxon>Eukaryota</taxon>
        <taxon>Metazoa</taxon>
        <taxon>Ecdysozoa</taxon>
        <taxon>Arthropoda</taxon>
        <taxon>Chelicerata</taxon>
        <taxon>Arachnida</taxon>
        <taxon>Araneae</taxon>
        <taxon>Araneomorphae</taxon>
        <taxon>Entelegynae</taxon>
        <taxon>Araneoidea</taxon>
        <taxon>Araneidae</taxon>
        <taxon>Argiope</taxon>
    </lineage>
</organism>
<protein>
    <submittedName>
        <fullName evidence="2">Uncharacterized protein</fullName>
    </submittedName>
</protein>
<gene>
    <name evidence="2" type="ORF">HNY73_008126</name>
</gene>
<reference evidence="2" key="1">
    <citation type="journal article" date="2020" name="bioRxiv">
        <title>Chromosome-level reference genome of the European wasp spider Argiope bruennichi: a resource for studies on range expansion and evolutionary adaptation.</title>
        <authorList>
            <person name="Sheffer M.M."/>
            <person name="Hoppe A."/>
            <person name="Krehenwinkel H."/>
            <person name="Uhl G."/>
            <person name="Kuss A.W."/>
            <person name="Jensen L."/>
            <person name="Jensen C."/>
            <person name="Gillespie R.G."/>
            <person name="Hoff K.J."/>
            <person name="Prost S."/>
        </authorList>
    </citation>
    <scope>NUCLEOTIDE SEQUENCE</scope>
</reference>
<keyword evidence="3" id="KW-1185">Reference proteome</keyword>
<feature type="region of interest" description="Disordered" evidence="1">
    <location>
        <begin position="61"/>
        <end position="86"/>
    </location>
</feature>
<dbReference type="AlphaFoldDB" id="A0A8T0F5C4"/>
<evidence type="ECO:0000256" key="1">
    <source>
        <dbReference type="SAM" id="MobiDB-lite"/>
    </source>
</evidence>
<evidence type="ECO:0000313" key="3">
    <source>
        <dbReference type="Proteomes" id="UP000807504"/>
    </source>
</evidence>